<dbReference type="Pfam" id="PF00249">
    <property type="entry name" value="Myb_DNA-binding"/>
    <property type="match status" value="1"/>
</dbReference>
<dbReference type="PROSITE" id="PS51294">
    <property type="entry name" value="HTH_MYB"/>
    <property type="match status" value="1"/>
</dbReference>
<dbReference type="PROSITE" id="PS50090">
    <property type="entry name" value="MYB_LIKE"/>
    <property type="match status" value="1"/>
</dbReference>
<feature type="region of interest" description="Disordered" evidence="1">
    <location>
        <begin position="251"/>
        <end position="307"/>
    </location>
</feature>
<dbReference type="SUPFAM" id="SSF46689">
    <property type="entry name" value="Homeodomain-like"/>
    <property type="match status" value="1"/>
</dbReference>
<dbReference type="Gene3D" id="1.10.10.60">
    <property type="entry name" value="Homeodomain-like"/>
    <property type="match status" value="1"/>
</dbReference>
<comment type="caution">
    <text evidence="4">The sequence shown here is derived from an EMBL/GenBank/DDBJ whole genome shotgun (WGS) entry which is preliminary data.</text>
</comment>
<dbReference type="OrthoDB" id="2143914at2759"/>
<feature type="compositionally biased region" description="Basic and acidic residues" evidence="1">
    <location>
        <begin position="292"/>
        <end position="304"/>
    </location>
</feature>
<feature type="domain" description="HTH myb-type" evidence="3">
    <location>
        <begin position="514"/>
        <end position="562"/>
    </location>
</feature>
<protein>
    <submittedName>
        <fullName evidence="4">Uncharacterized protein</fullName>
    </submittedName>
</protein>
<sequence length="581" mass="65063">MDSYQQYLTPIKPSIKLITNSDQECTEIIKTKTNDRNDYLVPMDLSKSSFVSNIVSESSIIKNTFQDDISNSTSSELVESHFTLIDQKTSIPTISRRNQMTKEEVIQVSNLASEILGEDEVEKDLKRQVVRLADYAIILQESQSLSQINDLYQADLPAPSSTCVSFERSSSHVFDSTIEKNESMNSKNEIEMNDLAFVKEQLNFALSQIEIMRHELNRMQQLLGASITDYSTKAQVRSMAVNATSTPTYLANASNQSSPLDTSSSSNESSSGSLYEAEGQSDEDESSNESIGSDHPRTGSDIHSDSQVNLKIVTNNTISISDRPTSSGHMSELLAAAEILLTRRTSPTNNHRETKSHPSNQPSTVRSHVRRPTIDYSSEKPEINLTHQSSLTTNSKSDIKLLKSKSSRSFSSNSRNPLRSTSLTSLTANSSDDEDPKYSSDLSSVTSSSSKPAEFNNITSSSSISTLKDISRTNNNIKRKRSSSKILFHNNNDHHHHHQIERPDSKKFRSRYMRWNLNEDEKLILGIIKFGVNNWDSVSELISNRNKQQCKQRWLKGLKSGENLPEILKCHLPALQKVILS</sequence>
<accession>A0A9P6NBE6</accession>
<feature type="domain" description="Myb-like" evidence="2">
    <location>
        <begin position="514"/>
        <end position="558"/>
    </location>
</feature>
<evidence type="ECO:0000259" key="3">
    <source>
        <dbReference type="PROSITE" id="PS51294"/>
    </source>
</evidence>
<organism evidence="4 5">
    <name type="scientific">Cronartium quercuum f. sp. fusiforme G11</name>
    <dbReference type="NCBI Taxonomy" id="708437"/>
    <lineage>
        <taxon>Eukaryota</taxon>
        <taxon>Fungi</taxon>
        <taxon>Dikarya</taxon>
        <taxon>Basidiomycota</taxon>
        <taxon>Pucciniomycotina</taxon>
        <taxon>Pucciniomycetes</taxon>
        <taxon>Pucciniales</taxon>
        <taxon>Coleosporiaceae</taxon>
        <taxon>Cronartium</taxon>
    </lineage>
</organism>
<dbReference type="InterPro" id="IPR009057">
    <property type="entry name" value="Homeodomain-like_sf"/>
</dbReference>
<keyword evidence="5" id="KW-1185">Reference proteome</keyword>
<dbReference type="Proteomes" id="UP000886653">
    <property type="component" value="Unassembled WGS sequence"/>
</dbReference>
<dbReference type="CDD" id="cd00167">
    <property type="entry name" value="SANT"/>
    <property type="match status" value="1"/>
</dbReference>
<proteinExistence type="predicted"/>
<feature type="region of interest" description="Disordered" evidence="1">
    <location>
        <begin position="346"/>
        <end position="458"/>
    </location>
</feature>
<feature type="compositionally biased region" description="Polar residues" evidence="1">
    <location>
        <begin position="357"/>
        <end position="366"/>
    </location>
</feature>
<dbReference type="InterPro" id="IPR017930">
    <property type="entry name" value="Myb_dom"/>
</dbReference>
<gene>
    <name evidence="4" type="ORF">CROQUDRAFT_673196</name>
</gene>
<evidence type="ECO:0000313" key="4">
    <source>
        <dbReference type="EMBL" id="KAG0143039.1"/>
    </source>
</evidence>
<feature type="compositionally biased region" description="Low complexity" evidence="1">
    <location>
        <begin position="254"/>
        <end position="273"/>
    </location>
</feature>
<dbReference type="EMBL" id="MU167330">
    <property type="protein sequence ID" value="KAG0143039.1"/>
    <property type="molecule type" value="Genomic_DNA"/>
</dbReference>
<reference evidence="4" key="1">
    <citation type="submission" date="2013-11" db="EMBL/GenBank/DDBJ databases">
        <title>Genome sequence of the fusiform rust pathogen reveals effectors for host alternation and coevolution with pine.</title>
        <authorList>
            <consortium name="DOE Joint Genome Institute"/>
            <person name="Smith K."/>
            <person name="Pendleton A."/>
            <person name="Kubisiak T."/>
            <person name="Anderson C."/>
            <person name="Salamov A."/>
            <person name="Aerts A."/>
            <person name="Riley R."/>
            <person name="Clum A."/>
            <person name="Lindquist E."/>
            <person name="Ence D."/>
            <person name="Campbell M."/>
            <person name="Kronenberg Z."/>
            <person name="Feau N."/>
            <person name="Dhillon B."/>
            <person name="Hamelin R."/>
            <person name="Burleigh J."/>
            <person name="Smith J."/>
            <person name="Yandell M."/>
            <person name="Nelson C."/>
            <person name="Grigoriev I."/>
            <person name="Davis J."/>
        </authorList>
    </citation>
    <scope>NUCLEOTIDE SEQUENCE</scope>
    <source>
        <strain evidence="4">G11</strain>
    </source>
</reference>
<evidence type="ECO:0000313" key="5">
    <source>
        <dbReference type="Proteomes" id="UP000886653"/>
    </source>
</evidence>
<evidence type="ECO:0000259" key="2">
    <source>
        <dbReference type="PROSITE" id="PS50090"/>
    </source>
</evidence>
<dbReference type="SMART" id="SM00717">
    <property type="entry name" value="SANT"/>
    <property type="match status" value="1"/>
</dbReference>
<evidence type="ECO:0000256" key="1">
    <source>
        <dbReference type="SAM" id="MobiDB-lite"/>
    </source>
</evidence>
<feature type="compositionally biased region" description="Low complexity" evidence="1">
    <location>
        <begin position="407"/>
        <end position="430"/>
    </location>
</feature>
<feature type="compositionally biased region" description="Low complexity" evidence="1">
    <location>
        <begin position="439"/>
        <end position="458"/>
    </location>
</feature>
<name>A0A9P6NBE6_9BASI</name>
<dbReference type="AlphaFoldDB" id="A0A9P6NBE6"/>
<dbReference type="InterPro" id="IPR001005">
    <property type="entry name" value="SANT/Myb"/>
</dbReference>